<evidence type="ECO:0000256" key="5">
    <source>
        <dbReference type="ARBA" id="ARBA00011738"/>
    </source>
</evidence>
<comment type="similarity">
    <text evidence="4 15">Belongs to the aspartate-semialdehyde dehydrogenase family.</text>
</comment>
<feature type="active site" description="Acyl-thioester intermediate" evidence="15 16">
    <location>
        <position position="130"/>
    </location>
</feature>
<dbReference type="InterPro" id="IPR000534">
    <property type="entry name" value="Semialdehyde_DH_NAD-bd"/>
</dbReference>
<feature type="domain" description="Semialdehyde dehydrogenase NAD-binding" evidence="17">
    <location>
        <begin position="5"/>
        <end position="121"/>
    </location>
</feature>
<evidence type="ECO:0000256" key="15">
    <source>
        <dbReference type="HAMAP-Rule" id="MF_02121"/>
    </source>
</evidence>
<dbReference type="CDD" id="cd18131">
    <property type="entry name" value="ASADH_C_bac_euk_like"/>
    <property type="match status" value="1"/>
</dbReference>
<dbReference type="Proteomes" id="UP000287361">
    <property type="component" value="Unassembled WGS sequence"/>
</dbReference>
<dbReference type="Pfam" id="PF01118">
    <property type="entry name" value="Semialdhyde_dh"/>
    <property type="match status" value="1"/>
</dbReference>
<feature type="binding site" evidence="15">
    <location>
        <begin position="40"/>
        <end position="41"/>
    </location>
    <ligand>
        <name>NADP(+)</name>
        <dbReference type="ChEBI" id="CHEBI:58349"/>
    </ligand>
</feature>
<sequence length="332" mass="36539">MKKINLAVVGATGMVGRTFLKVLEERQLPIENFYVMASARSAGSTLKFNGKDYVVEELNEHSFDKPIDIALFSAGGGTSEKFAPIAAAHGCIVIDNSSQWRMDPAVPLIVPEVNPEDISWHKNIIANPNCSTIQAMVALKPLDDKYKIKRVVYSTYQAVSGAGVAGWKDLENGMKGEAPKKFPHPIASNCLPHIDSFLDNGYTKEEMKMVNETRKILHNDAMRVTATTVRVPVFDSHSESINVEFEKPFDLDELIEVLKNAPGVVVQNDSAHNEYPMAVTAAGKDEVFIGRIRRDESVENGVNLWVVADNIRKGAATNAVQIAEEIIKAMNE</sequence>
<dbReference type="InterPro" id="IPR005986">
    <property type="entry name" value="Asp_semialdehyde_DH_beta"/>
</dbReference>
<evidence type="ECO:0000256" key="7">
    <source>
        <dbReference type="ARBA" id="ARBA00022605"/>
    </source>
</evidence>
<dbReference type="PANTHER" id="PTHR46278:SF2">
    <property type="entry name" value="ASPARTATE-SEMIALDEHYDE DEHYDROGENASE"/>
    <property type="match status" value="1"/>
</dbReference>
<comment type="pathway">
    <text evidence="2 15">Amino-acid biosynthesis; L-lysine biosynthesis via DAP pathway; (S)-tetrahydrodipicolinate from L-aspartate: step 2/4.</text>
</comment>
<evidence type="ECO:0000256" key="3">
    <source>
        <dbReference type="ARBA" id="ARBA00005097"/>
    </source>
</evidence>
<organism evidence="18 19">
    <name type="scientific">Anaerotignum faecicola</name>
    <dbReference type="NCBI Taxonomy" id="2358141"/>
    <lineage>
        <taxon>Bacteria</taxon>
        <taxon>Bacillati</taxon>
        <taxon>Bacillota</taxon>
        <taxon>Clostridia</taxon>
        <taxon>Lachnospirales</taxon>
        <taxon>Anaerotignaceae</taxon>
        <taxon>Anaerotignum</taxon>
    </lineage>
</organism>
<evidence type="ECO:0000256" key="8">
    <source>
        <dbReference type="ARBA" id="ARBA00022697"/>
    </source>
</evidence>
<keyword evidence="13 15" id="KW-0486">Methionine biosynthesis</keyword>
<dbReference type="SUPFAM" id="SSF55347">
    <property type="entry name" value="Glyceraldehyde-3-phosphate dehydrogenase-like, C-terminal domain"/>
    <property type="match status" value="1"/>
</dbReference>
<reference evidence="18 19" key="1">
    <citation type="submission" date="2018-10" db="EMBL/GenBank/DDBJ databases">
        <title>Draft Genome Sequence of Anaerotignum sp. KCTC 15736.</title>
        <authorList>
            <person name="Choi S.H."/>
            <person name="Kim J.S."/>
            <person name="Kang S.W."/>
            <person name="Lee J.S."/>
            <person name="Park S.H."/>
        </authorList>
    </citation>
    <scope>NUCLEOTIDE SEQUENCE [LARGE SCALE GENOMIC DNA]</scope>
    <source>
        <strain evidence="18 19">KCTC 15736</strain>
    </source>
</reference>
<comment type="caution">
    <text evidence="15">Lacks conserved residue(s) required for the propagation of feature annotation.</text>
</comment>
<dbReference type="GO" id="GO:0051287">
    <property type="term" value="F:NAD binding"/>
    <property type="evidence" value="ECO:0007669"/>
    <property type="project" value="InterPro"/>
</dbReference>
<feature type="binding site" evidence="15">
    <location>
        <begin position="160"/>
        <end position="161"/>
    </location>
    <ligand>
        <name>NADP(+)</name>
        <dbReference type="ChEBI" id="CHEBI:58349"/>
    </ligand>
</feature>
<evidence type="ECO:0000256" key="10">
    <source>
        <dbReference type="ARBA" id="ARBA00022915"/>
    </source>
</evidence>
<dbReference type="EMBL" id="BHVZ01000001">
    <property type="protein sequence ID" value="GCB28434.1"/>
    <property type="molecule type" value="Genomic_DNA"/>
</dbReference>
<keyword evidence="10 15" id="KW-0220">Diaminopimelate biosynthesis</keyword>
<keyword evidence="11 15" id="KW-0560">Oxidoreductase</keyword>
<keyword evidence="8 15" id="KW-0791">Threonine biosynthesis</keyword>
<feature type="binding site" evidence="15">
    <location>
        <position position="101"/>
    </location>
    <ligand>
        <name>phosphate</name>
        <dbReference type="ChEBI" id="CHEBI:43474"/>
    </ligand>
</feature>
<dbReference type="EC" id="1.2.1.11" evidence="6 15"/>
<dbReference type="GO" id="GO:0071266">
    <property type="term" value="P:'de novo' L-methionine biosynthetic process"/>
    <property type="evidence" value="ECO:0007669"/>
    <property type="project" value="UniProtKB-UniRule"/>
</dbReference>
<evidence type="ECO:0000256" key="14">
    <source>
        <dbReference type="ARBA" id="ARBA00047891"/>
    </source>
</evidence>
<feature type="active site" description="Proton acceptor" evidence="15 16">
    <location>
        <position position="237"/>
    </location>
</feature>
<dbReference type="PIRSF" id="PIRSF000148">
    <property type="entry name" value="ASA_dh"/>
    <property type="match status" value="1"/>
</dbReference>
<accession>A0A401LAB9</accession>
<evidence type="ECO:0000256" key="6">
    <source>
        <dbReference type="ARBA" id="ARBA00013120"/>
    </source>
</evidence>
<feature type="binding site" evidence="15">
    <location>
        <position position="157"/>
    </location>
    <ligand>
        <name>substrate</name>
    </ligand>
</feature>
<keyword evidence="7 15" id="KW-0028">Amino-acid biosynthesis</keyword>
<dbReference type="InterPro" id="IPR012080">
    <property type="entry name" value="Asp_semialdehyde_DH"/>
</dbReference>
<evidence type="ECO:0000256" key="2">
    <source>
        <dbReference type="ARBA" id="ARBA00005076"/>
    </source>
</evidence>
<evidence type="ECO:0000256" key="1">
    <source>
        <dbReference type="ARBA" id="ARBA00005021"/>
    </source>
</evidence>
<name>A0A401LAB9_9FIRM</name>
<dbReference type="GO" id="GO:0009097">
    <property type="term" value="P:isoleucine biosynthetic process"/>
    <property type="evidence" value="ECO:0007669"/>
    <property type="project" value="UniProtKB-UniRule"/>
</dbReference>
<evidence type="ECO:0000256" key="13">
    <source>
        <dbReference type="ARBA" id="ARBA00023167"/>
    </source>
</evidence>
<protein>
    <recommendedName>
        <fullName evidence="6 15">Aspartate-semialdehyde dehydrogenase</fullName>
        <shortName evidence="15">ASA dehydrogenase</shortName>
        <shortName evidence="15">ASADH</shortName>
        <ecNumber evidence="6 15">1.2.1.11</ecNumber>
    </recommendedName>
    <alternativeName>
        <fullName evidence="15">Aspartate-beta-semialdehyde dehydrogenase</fullName>
    </alternativeName>
</protein>
<dbReference type="SUPFAM" id="SSF51735">
    <property type="entry name" value="NAD(P)-binding Rossmann-fold domains"/>
    <property type="match status" value="1"/>
</dbReference>
<dbReference type="UniPathway" id="UPA00050">
    <property type="reaction ID" value="UER00463"/>
</dbReference>
<dbReference type="AlphaFoldDB" id="A0A401LAB9"/>
<feature type="binding site" evidence="15">
    <location>
        <position position="230"/>
    </location>
    <ligand>
        <name>substrate</name>
    </ligand>
</feature>
<dbReference type="GO" id="GO:0050661">
    <property type="term" value="F:NADP binding"/>
    <property type="evidence" value="ECO:0007669"/>
    <property type="project" value="UniProtKB-UniRule"/>
</dbReference>
<comment type="catalytic activity">
    <reaction evidence="14 15">
        <text>L-aspartate 4-semialdehyde + phosphate + NADP(+) = 4-phospho-L-aspartate + NADPH + H(+)</text>
        <dbReference type="Rhea" id="RHEA:24284"/>
        <dbReference type="ChEBI" id="CHEBI:15378"/>
        <dbReference type="ChEBI" id="CHEBI:43474"/>
        <dbReference type="ChEBI" id="CHEBI:57535"/>
        <dbReference type="ChEBI" id="CHEBI:57783"/>
        <dbReference type="ChEBI" id="CHEBI:58349"/>
        <dbReference type="ChEBI" id="CHEBI:537519"/>
        <dbReference type="EC" id="1.2.1.11"/>
    </reaction>
</comment>
<dbReference type="NCBIfam" id="NF011456">
    <property type="entry name" value="PRK14874.1"/>
    <property type="match status" value="1"/>
</dbReference>
<comment type="pathway">
    <text evidence="1 15">Amino-acid biosynthesis; L-methionine biosynthesis via de novo pathway; L-homoserine from L-aspartate: step 2/3.</text>
</comment>
<feature type="binding site" evidence="15">
    <location>
        <position position="310"/>
    </location>
    <ligand>
        <name>NADP(+)</name>
        <dbReference type="ChEBI" id="CHEBI:58349"/>
    </ligand>
</feature>
<comment type="pathway">
    <text evidence="3 15">Amino-acid biosynthesis; L-threonine biosynthesis; L-threonine from L-aspartate: step 2/5.</text>
</comment>
<dbReference type="GO" id="GO:0009088">
    <property type="term" value="P:threonine biosynthetic process"/>
    <property type="evidence" value="ECO:0007669"/>
    <property type="project" value="UniProtKB-UniRule"/>
</dbReference>
<comment type="function">
    <text evidence="15">Catalyzes the NADPH-dependent formation of L-aspartate-semialdehyde (L-ASA) by the reductive dephosphorylation of L-aspartyl-4-phosphate.</text>
</comment>
<evidence type="ECO:0000256" key="9">
    <source>
        <dbReference type="ARBA" id="ARBA00022857"/>
    </source>
</evidence>
<dbReference type="PANTHER" id="PTHR46278">
    <property type="entry name" value="DEHYDROGENASE, PUTATIVE-RELATED"/>
    <property type="match status" value="1"/>
</dbReference>
<evidence type="ECO:0000256" key="11">
    <source>
        <dbReference type="ARBA" id="ARBA00023002"/>
    </source>
</evidence>
<dbReference type="NCBIfam" id="TIGR01296">
    <property type="entry name" value="asd_B"/>
    <property type="match status" value="1"/>
</dbReference>
<keyword evidence="12 15" id="KW-0457">Lysine biosynthesis</keyword>
<dbReference type="InterPro" id="IPR036291">
    <property type="entry name" value="NAD(P)-bd_dom_sf"/>
</dbReference>
<evidence type="ECO:0000313" key="19">
    <source>
        <dbReference type="Proteomes" id="UP000287361"/>
    </source>
</evidence>
<evidence type="ECO:0000256" key="4">
    <source>
        <dbReference type="ARBA" id="ARBA00010584"/>
    </source>
</evidence>
<dbReference type="UniPathway" id="UPA00034">
    <property type="reaction ID" value="UER00016"/>
</dbReference>
<dbReference type="GO" id="GO:0004073">
    <property type="term" value="F:aspartate-semialdehyde dehydrogenase activity"/>
    <property type="evidence" value="ECO:0007669"/>
    <property type="project" value="UniProtKB-UniRule"/>
</dbReference>
<evidence type="ECO:0000256" key="16">
    <source>
        <dbReference type="PIRSR" id="PIRSR000148-1"/>
    </source>
</evidence>
<feature type="binding site" evidence="15">
    <location>
        <begin position="12"/>
        <end position="15"/>
    </location>
    <ligand>
        <name>NADP(+)</name>
        <dbReference type="ChEBI" id="CHEBI:58349"/>
    </ligand>
</feature>
<dbReference type="HAMAP" id="MF_02121">
    <property type="entry name" value="ASADH"/>
    <property type="match status" value="1"/>
</dbReference>
<dbReference type="GO" id="GO:0009089">
    <property type="term" value="P:lysine biosynthetic process via diaminopimelate"/>
    <property type="evidence" value="ECO:0007669"/>
    <property type="project" value="UniProtKB-UniRule"/>
</dbReference>
<gene>
    <name evidence="15 18" type="primary">asd</name>
    <name evidence="18" type="ORF">KGMB03357_00950</name>
</gene>
<dbReference type="GO" id="GO:0046983">
    <property type="term" value="F:protein dimerization activity"/>
    <property type="evidence" value="ECO:0007669"/>
    <property type="project" value="InterPro"/>
</dbReference>
<evidence type="ECO:0000256" key="12">
    <source>
        <dbReference type="ARBA" id="ARBA00023154"/>
    </source>
</evidence>
<evidence type="ECO:0000259" key="17">
    <source>
        <dbReference type="SMART" id="SM00859"/>
    </source>
</evidence>
<comment type="caution">
    <text evidence="18">The sequence shown here is derived from an EMBL/GenBank/DDBJ whole genome shotgun (WGS) entry which is preliminary data.</text>
</comment>
<keyword evidence="19" id="KW-1185">Reference proteome</keyword>
<dbReference type="Gene3D" id="3.30.360.10">
    <property type="entry name" value="Dihydrodipicolinate Reductase, domain 2"/>
    <property type="match status" value="1"/>
</dbReference>
<evidence type="ECO:0000313" key="18">
    <source>
        <dbReference type="EMBL" id="GCB28434.1"/>
    </source>
</evidence>
<dbReference type="SMART" id="SM00859">
    <property type="entry name" value="Semialdhyde_dh"/>
    <property type="match status" value="1"/>
</dbReference>
<proteinExistence type="inferred from homology"/>
<dbReference type="UniPathway" id="UPA00051">
    <property type="reaction ID" value="UER00464"/>
</dbReference>
<dbReference type="GO" id="GO:0019877">
    <property type="term" value="P:diaminopimelate biosynthetic process"/>
    <property type="evidence" value="ECO:0007669"/>
    <property type="project" value="UniProtKB-UniRule"/>
</dbReference>
<dbReference type="OrthoDB" id="9805684at2"/>
<dbReference type="InterPro" id="IPR012280">
    <property type="entry name" value="Semialdhyde_DH_dimer_dom"/>
</dbReference>
<dbReference type="Pfam" id="PF02774">
    <property type="entry name" value="Semialdhyde_dhC"/>
    <property type="match status" value="1"/>
</dbReference>
<dbReference type="RefSeq" id="WP_118581965.1">
    <property type="nucleotide sequence ID" value="NZ_DAVZTY010000003.1"/>
</dbReference>
<dbReference type="CDD" id="cd02316">
    <property type="entry name" value="VcASADH2_like_N"/>
    <property type="match status" value="1"/>
</dbReference>
<comment type="subunit">
    <text evidence="5 15">Homodimer.</text>
</comment>
<dbReference type="GeneID" id="86193102"/>
<keyword evidence="9 15" id="KW-0521">NADP</keyword>
<dbReference type="Gene3D" id="3.40.50.720">
    <property type="entry name" value="NAD(P)-binding Rossmann-like Domain"/>
    <property type="match status" value="1"/>
</dbReference>